<organism evidence="2 3">
    <name type="scientific">Levilactobacillus paucivorans</name>
    <dbReference type="NCBI Taxonomy" id="616990"/>
    <lineage>
        <taxon>Bacteria</taxon>
        <taxon>Bacillati</taxon>
        <taxon>Bacillota</taxon>
        <taxon>Bacilli</taxon>
        <taxon>Lactobacillales</taxon>
        <taxon>Lactobacillaceae</taxon>
        <taxon>Levilactobacillus</taxon>
    </lineage>
</organism>
<evidence type="ECO:0000313" key="3">
    <source>
        <dbReference type="Proteomes" id="UP000051906"/>
    </source>
</evidence>
<evidence type="ECO:0000313" key="2">
    <source>
        <dbReference type="EMBL" id="KRO00626.1"/>
    </source>
</evidence>
<comment type="caution">
    <text evidence="2">The sequence shown here is derived from an EMBL/GenBank/DDBJ whole genome shotgun (WGS) entry which is preliminary data.</text>
</comment>
<sequence length="94" mass="10078">MGKTMDAQRHFVKSIMIAMAAAILVLAIRLWGYSVIIHGANLKYYLSIGLGLGLFILSIYATTALEKVDTSLRIDLIFLLTGVVVGGAILALAL</sequence>
<dbReference type="Proteomes" id="UP000051906">
    <property type="component" value="Unassembled WGS sequence"/>
</dbReference>
<keyword evidence="3" id="KW-1185">Reference proteome</keyword>
<dbReference type="AlphaFoldDB" id="A0A0R2LMD9"/>
<keyword evidence="1" id="KW-0472">Membrane</keyword>
<keyword evidence="1" id="KW-0812">Transmembrane</keyword>
<evidence type="ECO:0000256" key="1">
    <source>
        <dbReference type="SAM" id="Phobius"/>
    </source>
</evidence>
<feature type="transmembrane region" description="Helical" evidence="1">
    <location>
        <begin position="44"/>
        <end position="62"/>
    </location>
</feature>
<dbReference type="PATRIC" id="fig|616990.3.peg.610"/>
<feature type="transmembrane region" description="Helical" evidence="1">
    <location>
        <begin position="74"/>
        <end position="93"/>
    </location>
</feature>
<reference evidence="2 3" key="1">
    <citation type="journal article" date="2015" name="Genome Announc.">
        <title>Expanding the biotechnology potential of lactobacilli through comparative genomics of 213 strains and associated genera.</title>
        <authorList>
            <person name="Sun Z."/>
            <person name="Harris H.M."/>
            <person name="McCann A."/>
            <person name="Guo C."/>
            <person name="Argimon S."/>
            <person name="Zhang W."/>
            <person name="Yang X."/>
            <person name="Jeffery I.B."/>
            <person name="Cooney J.C."/>
            <person name="Kagawa T.F."/>
            <person name="Liu W."/>
            <person name="Song Y."/>
            <person name="Salvetti E."/>
            <person name="Wrobel A."/>
            <person name="Rasinkangas P."/>
            <person name="Parkhill J."/>
            <person name="Rea M.C."/>
            <person name="O'Sullivan O."/>
            <person name="Ritari J."/>
            <person name="Douillard F.P."/>
            <person name="Paul Ross R."/>
            <person name="Yang R."/>
            <person name="Briner A.E."/>
            <person name="Felis G.E."/>
            <person name="de Vos W.M."/>
            <person name="Barrangou R."/>
            <person name="Klaenhammer T.R."/>
            <person name="Caufield P.W."/>
            <person name="Cui Y."/>
            <person name="Zhang H."/>
            <person name="O'Toole P.W."/>
        </authorList>
    </citation>
    <scope>NUCLEOTIDE SEQUENCE [LARGE SCALE GENOMIC DNA]</scope>
    <source>
        <strain evidence="2 3">DSM 22467</strain>
    </source>
</reference>
<gene>
    <name evidence="2" type="ORF">IV54_GL000569</name>
</gene>
<name>A0A0R2LMD9_9LACO</name>
<dbReference type="EMBL" id="JQCA01000123">
    <property type="protein sequence ID" value="KRO00626.1"/>
    <property type="molecule type" value="Genomic_DNA"/>
</dbReference>
<keyword evidence="1" id="KW-1133">Transmembrane helix</keyword>
<feature type="transmembrane region" description="Helical" evidence="1">
    <location>
        <begin position="12"/>
        <end position="32"/>
    </location>
</feature>
<proteinExistence type="predicted"/>
<protein>
    <submittedName>
        <fullName evidence="2">Uncharacterized protein</fullName>
    </submittedName>
</protein>
<accession>A0A0R2LMD9</accession>